<keyword evidence="3" id="KW-1185">Reference proteome</keyword>
<feature type="transmembrane region" description="Helical" evidence="1">
    <location>
        <begin position="140"/>
        <end position="159"/>
    </location>
</feature>
<dbReference type="EMBL" id="PIQC01000004">
    <property type="protein sequence ID" value="RUO69408.1"/>
    <property type="molecule type" value="Genomic_DNA"/>
</dbReference>
<evidence type="ECO:0000313" key="3">
    <source>
        <dbReference type="Proteomes" id="UP000288058"/>
    </source>
</evidence>
<sequence>MRNRRTVFLIIGISFIVLTSLADTLYRDWSYANDIADFGLADYLPSITGTVAAVFTLLGISKDLKQKTISNAVAGVVGCVIYEIVQPFLGTGVFDWQDLVAVIFTGAVCSYVLTLGLGMSGNTQERQHSLLRQRINMKKLYRYLIAFALLIAAISSYSFGNQTGLFVFIILGFAFEAAFWFGLFPVRKRK</sequence>
<proteinExistence type="predicted"/>
<protein>
    <submittedName>
        <fullName evidence="2">Uncharacterized protein</fullName>
    </submittedName>
</protein>
<evidence type="ECO:0000313" key="2">
    <source>
        <dbReference type="EMBL" id="RUO69408.1"/>
    </source>
</evidence>
<feature type="transmembrane region" description="Helical" evidence="1">
    <location>
        <begin position="99"/>
        <end position="119"/>
    </location>
</feature>
<keyword evidence="1" id="KW-0472">Membrane</keyword>
<organism evidence="2 3">
    <name type="scientific">Idiomarina ramblicola</name>
    <dbReference type="NCBI Taxonomy" id="263724"/>
    <lineage>
        <taxon>Bacteria</taxon>
        <taxon>Pseudomonadati</taxon>
        <taxon>Pseudomonadota</taxon>
        <taxon>Gammaproteobacteria</taxon>
        <taxon>Alteromonadales</taxon>
        <taxon>Idiomarinaceae</taxon>
        <taxon>Idiomarina</taxon>
    </lineage>
</organism>
<gene>
    <name evidence="2" type="ORF">CWI78_05695</name>
</gene>
<feature type="transmembrane region" description="Helical" evidence="1">
    <location>
        <begin position="165"/>
        <end position="186"/>
    </location>
</feature>
<dbReference type="RefSeq" id="WP_126781118.1">
    <property type="nucleotide sequence ID" value="NZ_PIQC01000004.1"/>
</dbReference>
<name>A0A432YZP5_9GAMM</name>
<keyword evidence="1" id="KW-1133">Transmembrane helix</keyword>
<feature type="transmembrane region" description="Helical" evidence="1">
    <location>
        <begin position="72"/>
        <end position="93"/>
    </location>
</feature>
<accession>A0A432YZP5</accession>
<comment type="caution">
    <text evidence="2">The sequence shown here is derived from an EMBL/GenBank/DDBJ whole genome shotgun (WGS) entry which is preliminary data.</text>
</comment>
<dbReference type="OrthoDB" id="1050370at2"/>
<evidence type="ECO:0000256" key="1">
    <source>
        <dbReference type="SAM" id="Phobius"/>
    </source>
</evidence>
<dbReference type="AlphaFoldDB" id="A0A432YZP5"/>
<reference evidence="3" key="1">
    <citation type="journal article" date="2018" name="Front. Microbiol.">
        <title>Genome-Based Analysis Reveals the Taxonomy and Diversity of the Family Idiomarinaceae.</title>
        <authorList>
            <person name="Liu Y."/>
            <person name="Lai Q."/>
            <person name="Shao Z."/>
        </authorList>
    </citation>
    <scope>NUCLEOTIDE SEQUENCE [LARGE SCALE GENOMIC DNA]</scope>
    <source>
        <strain evidence="3">R22</strain>
    </source>
</reference>
<keyword evidence="1" id="KW-0812">Transmembrane</keyword>
<feature type="transmembrane region" description="Helical" evidence="1">
    <location>
        <begin position="38"/>
        <end position="60"/>
    </location>
</feature>
<dbReference type="Proteomes" id="UP000288058">
    <property type="component" value="Unassembled WGS sequence"/>
</dbReference>